<comment type="subcellular location">
    <subcellularLocation>
        <location evidence="1">Cell membrane</location>
        <topology evidence="1">Multi-pass membrane protein</topology>
    </subcellularLocation>
</comment>
<dbReference type="OrthoDB" id="6604268at2759"/>
<evidence type="ECO:0000256" key="3">
    <source>
        <dbReference type="ARBA" id="ARBA00022692"/>
    </source>
</evidence>
<dbReference type="GeneID" id="103309266"/>
<keyword evidence="3 8" id="KW-0812">Transmembrane</keyword>
<dbReference type="Proteomes" id="UP000007819">
    <property type="component" value="Chromosome A2"/>
</dbReference>
<dbReference type="GO" id="GO:0008049">
    <property type="term" value="P:male courtship behavior"/>
    <property type="evidence" value="ECO:0007669"/>
    <property type="project" value="TreeGrafter"/>
</dbReference>
<evidence type="ECO:0000256" key="1">
    <source>
        <dbReference type="ARBA" id="ARBA00004651"/>
    </source>
</evidence>
<keyword evidence="10" id="KW-1185">Reference proteome</keyword>
<dbReference type="Pfam" id="PF08395">
    <property type="entry name" value="7tm_7"/>
    <property type="match status" value="1"/>
</dbReference>
<reference evidence="10" key="1">
    <citation type="submission" date="2010-06" db="EMBL/GenBank/DDBJ databases">
        <authorList>
            <person name="Jiang H."/>
            <person name="Abraham K."/>
            <person name="Ali S."/>
            <person name="Alsbrooks S.L."/>
            <person name="Anim B.N."/>
            <person name="Anosike U.S."/>
            <person name="Attaway T."/>
            <person name="Bandaranaike D.P."/>
            <person name="Battles P.K."/>
            <person name="Bell S.N."/>
            <person name="Bell A.V."/>
            <person name="Beltran B."/>
            <person name="Bickham C."/>
            <person name="Bustamante Y."/>
            <person name="Caleb T."/>
            <person name="Canada A."/>
            <person name="Cardenas V."/>
            <person name="Carter K."/>
            <person name="Chacko J."/>
            <person name="Chandrabose M.N."/>
            <person name="Chavez D."/>
            <person name="Chavez A."/>
            <person name="Chen L."/>
            <person name="Chu H.-S."/>
            <person name="Claassen K.J."/>
            <person name="Cockrell R."/>
            <person name="Collins M."/>
            <person name="Cooper J.A."/>
            <person name="Cree A."/>
            <person name="Curry S.M."/>
            <person name="Da Y."/>
            <person name="Dao M.D."/>
            <person name="Das B."/>
            <person name="Davila M.-L."/>
            <person name="Davy-Carroll L."/>
            <person name="Denson S."/>
            <person name="Dinh H."/>
            <person name="Ebong V.E."/>
            <person name="Edwards J.R."/>
            <person name="Egan A."/>
            <person name="El-Daye J."/>
            <person name="Escobedo L."/>
            <person name="Fernandez S."/>
            <person name="Fernando P.R."/>
            <person name="Flagg N."/>
            <person name="Forbes L.D."/>
            <person name="Fowler R.G."/>
            <person name="Fu Q."/>
            <person name="Gabisi R.A."/>
            <person name="Ganer J."/>
            <person name="Garbino Pronczuk A."/>
            <person name="Garcia R.M."/>
            <person name="Garner T."/>
            <person name="Garrett T.E."/>
            <person name="Gonzalez D.A."/>
            <person name="Hamid H."/>
            <person name="Hawkins E.S."/>
            <person name="Hirani K."/>
            <person name="Hogues M.E."/>
            <person name="Hollins B."/>
            <person name="Hsiao C.-H."/>
            <person name="Jabil R."/>
            <person name="James M.L."/>
            <person name="Jhangiani S.N."/>
            <person name="Johnson B."/>
            <person name="Johnson Q."/>
            <person name="Joshi V."/>
            <person name="Kalu J.B."/>
            <person name="Kam C."/>
            <person name="Kashfia A."/>
            <person name="Keebler J."/>
            <person name="Kisamo H."/>
            <person name="Kovar C.L."/>
            <person name="Lago L.A."/>
            <person name="Lai C.-Y."/>
            <person name="Laidlaw J."/>
            <person name="Lara F."/>
            <person name="Le T.-K."/>
            <person name="Lee S.L."/>
            <person name="Legall F.H."/>
            <person name="Lemon S.J."/>
            <person name="Lewis L.R."/>
            <person name="Li B."/>
            <person name="Liu Y."/>
            <person name="Liu Y.-S."/>
            <person name="Lopez J."/>
            <person name="Lozado R.J."/>
            <person name="Lu J."/>
            <person name="Madu R.C."/>
            <person name="Maheshwari M."/>
            <person name="Maheshwari R."/>
            <person name="Malloy K."/>
            <person name="Martinez E."/>
            <person name="Mathew T."/>
            <person name="Mercado I.C."/>
            <person name="Mercado C."/>
            <person name="Meyer B."/>
            <person name="Montgomery K."/>
            <person name="Morgan M.B."/>
            <person name="Munidasa M."/>
            <person name="Nazareth L.V."/>
            <person name="Nelson J."/>
            <person name="Ng B.M."/>
            <person name="Nguyen N.B."/>
            <person name="Nguyen P.Q."/>
            <person name="Nguyen T."/>
            <person name="Obregon M."/>
            <person name="Okwuonu G.O."/>
            <person name="Onwere C.G."/>
            <person name="Orozco G."/>
            <person name="Parra A."/>
            <person name="Patel S."/>
            <person name="Patil S."/>
            <person name="Perez A."/>
            <person name="Perez Y."/>
            <person name="Pham C."/>
            <person name="Primus E.L."/>
            <person name="Pu L.-L."/>
            <person name="Puazo M."/>
            <person name="Qin X."/>
            <person name="Quiroz J.B."/>
            <person name="Reese J."/>
            <person name="Richards S."/>
            <person name="Rives C.M."/>
            <person name="Robberts R."/>
            <person name="Ruiz S.J."/>
            <person name="Ruiz M.J."/>
            <person name="Santibanez J."/>
            <person name="Schneider B.W."/>
            <person name="Sisson I."/>
            <person name="Smith M."/>
            <person name="Sodergren E."/>
            <person name="Song X.-Z."/>
            <person name="Song B.B."/>
            <person name="Summersgill H."/>
            <person name="Thelus R."/>
            <person name="Thornton R.D."/>
            <person name="Trejos Z.Y."/>
            <person name="Usmani K."/>
            <person name="Vattathil S."/>
            <person name="Villasana D."/>
            <person name="Walker D.L."/>
            <person name="Wang S."/>
            <person name="Wang K."/>
            <person name="White C.S."/>
            <person name="Williams A.C."/>
            <person name="Williamson J."/>
            <person name="Wilson K."/>
            <person name="Woghiren I.O."/>
            <person name="Woodworth J.R."/>
            <person name="Worley K.C."/>
            <person name="Wright R.A."/>
            <person name="Wu W."/>
            <person name="Young L."/>
            <person name="Zhang L."/>
            <person name="Zhang J."/>
            <person name="Zhu Y."/>
            <person name="Muzny D.M."/>
            <person name="Weinstock G."/>
            <person name="Gibbs R.A."/>
        </authorList>
    </citation>
    <scope>NUCLEOTIDE SEQUENCE [LARGE SCALE GENOMIC DNA]</scope>
    <source>
        <strain evidence="10">LSR1</strain>
    </source>
</reference>
<dbReference type="GO" id="GO:0005886">
    <property type="term" value="C:plasma membrane"/>
    <property type="evidence" value="ECO:0007669"/>
    <property type="project" value="UniProtKB-SubCell"/>
</dbReference>
<organism evidence="9 10">
    <name type="scientific">Acyrthosiphon pisum</name>
    <name type="common">Pea aphid</name>
    <dbReference type="NCBI Taxonomy" id="7029"/>
    <lineage>
        <taxon>Eukaryota</taxon>
        <taxon>Metazoa</taxon>
        <taxon>Ecdysozoa</taxon>
        <taxon>Arthropoda</taxon>
        <taxon>Hexapoda</taxon>
        <taxon>Insecta</taxon>
        <taxon>Pterygota</taxon>
        <taxon>Neoptera</taxon>
        <taxon>Paraneoptera</taxon>
        <taxon>Hemiptera</taxon>
        <taxon>Sternorrhyncha</taxon>
        <taxon>Aphidomorpha</taxon>
        <taxon>Aphidoidea</taxon>
        <taxon>Aphididae</taxon>
        <taxon>Macrosiphini</taxon>
        <taxon>Acyrthosiphon</taxon>
    </lineage>
</organism>
<evidence type="ECO:0000256" key="4">
    <source>
        <dbReference type="ARBA" id="ARBA00022989"/>
    </source>
</evidence>
<dbReference type="AlphaFoldDB" id="A0A8R2JSQ0"/>
<dbReference type="KEGG" id="api:103309266"/>
<dbReference type="GO" id="GO:0050909">
    <property type="term" value="P:sensory perception of taste"/>
    <property type="evidence" value="ECO:0007669"/>
    <property type="project" value="InterPro"/>
</dbReference>
<reference evidence="9" key="2">
    <citation type="submission" date="2022-06" db="UniProtKB">
        <authorList>
            <consortium name="EnsemblMetazoa"/>
        </authorList>
    </citation>
    <scope>IDENTIFICATION</scope>
</reference>
<dbReference type="GO" id="GO:0007165">
    <property type="term" value="P:signal transduction"/>
    <property type="evidence" value="ECO:0007669"/>
    <property type="project" value="UniProtKB-KW"/>
</dbReference>
<evidence type="ECO:0000256" key="8">
    <source>
        <dbReference type="SAM" id="Phobius"/>
    </source>
</evidence>
<sequence length="74" mass="8408">MVLDMALKSKILITDISNRYLDKNTKEEIQLFLNQMCSCAIEFTACDFFTLNNHLITSAIAAATTYLVILLQFN</sequence>
<dbReference type="GO" id="GO:0007635">
    <property type="term" value="P:chemosensory behavior"/>
    <property type="evidence" value="ECO:0007669"/>
    <property type="project" value="TreeGrafter"/>
</dbReference>
<accession>A0A8R2JSQ0</accession>
<evidence type="ECO:0008006" key="11">
    <source>
        <dbReference type="Google" id="ProtNLM"/>
    </source>
</evidence>
<dbReference type="EnsemblMetazoa" id="XM_029490011.1">
    <property type="protein sequence ID" value="XP_029345871.1"/>
    <property type="gene ID" value="LOC103309266"/>
</dbReference>
<evidence type="ECO:0000256" key="6">
    <source>
        <dbReference type="ARBA" id="ARBA00023170"/>
    </source>
</evidence>
<proteinExistence type="predicted"/>
<dbReference type="PANTHER" id="PTHR21143">
    <property type="entry name" value="INVERTEBRATE GUSTATORY RECEPTOR"/>
    <property type="match status" value="1"/>
</dbReference>
<keyword evidence="7" id="KW-0807">Transducer</keyword>
<dbReference type="RefSeq" id="XP_029345871.1">
    <property type="nucleotide sequence ID" value="XM_029490011.1"/>
</dbReference>
<dbReference type="GO" id="GO:0030425">
    <property type="term" value="C:dendrite"/>
    <property type="evidence" value="ECO:0007669"/>
    <property type="project" value="TreeGrafter"/>
</dbReference>
<dbReference type="InterPro" id="IPR013604">
    <property type="entry name" value="7TM_chemorcpt"/>
</dbReference>
<keyword evidence="4 8" id="KW-1133">Transmembrane helix</keyword>
<dbReference type="PANTHER" id="PTHR21143:SF133">
    <property type="entry name" value="GUSTATORY AND PHEROMONE RECEPTOR 32A-RELATED"/>
    <property type="match status" value="1"/>
</dbReference>
<evidence type="ECO:0000256" key="7">
    <source>
        <dbReference type="ARBA" id="ARBA00023224"/>
    </source>
</evidence>
<evidence type="ECO:0000256" key="5">
    <source>
        <dbReference type="ARBA" id="ARBA00023136"/>
    </source>
</evidence>
<keyword evidence="6" id="KW-0675">Receptor</keyword>
<evidence type="ECO:0000256" key="2">
    <source>
        <dbReference type="ARBA" id="ARBA00022475"/>
    </source>
</evidence>
<keyword evidence="2" id="KW-1003">Cell membrane</keyword>
<dbReference type="GO" id="GO:0043025">
    <property type="term" value="C:neuronal cell body"/>
    <property type="evidence" value="ECO:0007669"/>
    <property type="project" value="TreeGrafter"/>
</dbReference>
<feature type="transmembrane region" description="Helical" evidence="8">
    <location>
        <begin position="55"/>
        <end position="73"/>
    </location>
</feature>
<dbReference type="GO" id="GO:0030424">
    <property type="term" value="C:axon"/>
    <property type="evidence" value="ECO:0007669"/>
    <property type="project" value="TreeGrafter"/>
</dbReference>
<evidence type="ECO:0000313" key="9">
    <source>
        <dbReference type="EnsemblMetazoa" id="XP_029345871.1"/>
    </source>
</evidence>
<name>A0A8R2JSQ0_ACYPI</name>
<evidence type="ECO:0000313" key="10">
    <source>
        <dbReference type="Proteomes" id="UP000007819"/>
    </source>
</evidence>
<keyword evidence="5 8" id="KW-0472">Membrane</keyword>
<protein>
    <recommendedName>
        <fullName evidence="11">Gustatory receptor</fullName>
    </recommendedName>
</protein>